<keyword evidence="2" id="KW-0472">Membrane</keyword>
<proteinExistence type="predicted"/>
<name>A0A101SC72_9ACTN</name>
<evidence type="ECO:0000256" key="1">
    <source>
        <dbReference type="SAM" id="MobiDB-lite"/>
    </source>
</evidence>
<protein>
    <recommendedName>
        <fullName evidence="5">WD40 repeat domain-containing protein</fullName>
    </recommendedName>
</protein>
<dbReference type="Proteomes" id="UP000053669">
    <property type="component" value="Unassembled WGS sequence"/>
</dbReference>
<dbReference type="AlphaFoldDB" id="A0A101SC72"/>
<evidence type="ECO:0000313" key="4">
    <source>
        <dbReference type="Proteomes" id="UP000053669"/>
    </source>
</evidence>
<feature type="region of interest" description="Disordered" evidence="1">
    <location>
        <begin position="71"/>
        <end position="94"/>
    </location>
</feature>
<dbReference type="InterPro" id="IPR015943">
    <property type="entry name" value="WD40/YVTN_repeat-like_dom_sf"/>
</dbReference>
<dbReference type="EMBL" id="LMWU01000016">
    <property type="protein sequence ID" value="KUN71122.1"/>
    <property type="molecule type" value="Genomic_DNA"/>
</dbReference>
<dbReference type="STRING" id="58343.AQJ46_15900"/>
<evidence type="ECO:0000313" key="3">
    <source>
        <dbReference type="EMBL" id="KUN71122.1"/>
    </source>
</evidence>
<feature type="transmembrane region" description="Helical" evidence="2">
    <location>
        <begin position="41"/>
        <end position="61"/>
    </location>
</feature>
<dbReference type="SUPFAM" id="SSF50969">
    <property type="entry name" value="YVTN repeat-like/Quinoprotein amine dehydrogenase"/>
    <property type="match status" value="1"/>
</dbReference>
<keyword evidence="2" id="KW-0812">Transmembrane</keyword>
<feature type="compositionally biased region" description="Basic and acidic residues" evidence="1">
    <location>
        <begin position="78"/>
        <end position="94"/>
    </location>
</feature>
<sequence length="417" mass="45105">MNVDDIVRDALREQAAEQPPAAAGFADRVLAVRRRRRTRRIAAAAVVTVAVVAIGVGVPLLDSGKHDVRPSGGGGIVVEKKTKAHPDQSPPREEISVGGTTLAGYFIPDTVKKTAETAVYQRTYHLLNPRTGKYAKTVDWSWVAVAPGAKTAAVLEQDLPASRIGLLDLTTGKVERWIPVDHGAGGLAFSRDGRKLVATTYTKNPDLRVKTEGDIEWSPEWTSSRTGFYVLDVASGKGDWNEVRLASDDGRLGGSVLNSRQDFALTDDGLHVWSGNPMGDIGKEFWDLKGNKVPTPAKDKHLQWYVDAGKSPDGSLVAGEFAGKRWKTSSWIVDAATGETTEVHGQQLLAWVGNKQLIAWDIGKNDKSEFHQRLVLVTIGSDKETPLSGFRQSDEGIEGEAGNAGNAGRWEPVFAQP</sequence>
<comment type="caution">
    <text evidence="3">The sequence shown here is derived from an EMBL/GenBank/DDBJ whole genome shotgun (WGS) entry which is preliminary data.</text>
</comment>
<dbReference type="RefSeq" id="WP_059206193.1">
    <property type="nucleotide sequence ID" value="NZ_KQ948659.1"/>
</dbReference>
<reference evidence="3 4" key="1">
    <citation type="submission" date="2015-10" db="EMBL/GenBank/DDBJ databases">
        <title>Draft genome sequence of Streptomyces canus DSM 40017, type strain for the species Streptomyces canus.</title>
        <authorList>
            <person name="Ruckert C."/>
            <person name="Winkler A."/>
            <person name="Kalinowski J."/>
            <person name="Kampfer P."/>
            <person name="Glaeser S."/>
        </authorList>
    </citation>
    <scope>NUCLEOTIDE SEQUENCE [LARGE SCALE GENOMIC DNA]</scope>
    <source>
        <strain evidence="3 4">DSM 40017</strain>
    </source>
</reference>
<feature type="region of interest" description="Disordered" evidence="1">
    <location>
        <begin position="386"/>
        <end position="417"/>
    </location>
</feature>
<accession>A0A101SC72</accession>
<dbReference type="InterPro" id="IPR011044">
    <property type="entry name" value="Quino_amine_DH_bsu"/>
</dbReference>
<gene>
    <name evidence="3" type="ORF">AQJ46_15900</name>
</gene>
<evidence type="ECO:0000256" key="2">
    <source>
        <dbReference type="SAM" id="Phobius"/>
    </source>
</evidence>
<evidence type="ECO:0008006" key="5">
    <source>
        <dbReference type="Google" id="ProtNLM"/>
    </source>
</evidence>
<dbReference type="Gene3D" id="2.130.10.10">
    <property type="entry name" value="YVTN repeat-like/Quinoprotein amine dehydrogenase"/>
    <property type="match status" value="1"/>
</dbReference>
<organism evidence="3 4">
    <name type="scientific">Streptomyces canus</name>
    <dbReference type="NCBI Taxonomy" id="58343"/>
    <lineage>
        <taxon>Bacteria</taxon>
        <taxon>Bacillati</taxon>
        <taxon>Actinomycetota</taxon>
        <taxon>Actinomycetes</taxon>
        <taxon>Kitasatosporales</taxon>
        <taxon>Streptomycetaceae</taxon>
        <taxon>Streptomyces</taxon>
        <taxon>Streptomyces aurantiacus group</taxon>
    </lineage>
</organism>
<keyword evidence="2" id="KW-1133">Transmembrane helix</keyword>